<feature type="compositionally biased region" description="Basic and acidic residues" evidence="7">
    <location>
        <begin position="584"/>
        <end position="596"/>
    </location>
</feature>
<dbReference type="PANTHER" id="PTHR42751:SF3">
    <property type="entry name" value="SODIUM_GLUTAMATE SYMPORTER"/>
    <property type="match status" value="1"/>
</dbReference>
<feature type="transmembrane region" description="Helical" evidence="8">
    <location>
        <begin position="6"/>
        <end position="25"/>
    </location>
</feature>
<dbReference type="PANTHER" id="PTHR42751">
    <property type="entry name" value="SODIUM/HYDROGEN EXCHANGER FAMILY/TRKA DOMAIN PROTEIN"/>
    <property type="match status" value="1"/>
</dbReference>
<proteinExistence type="inferred from homology"/>
<evidence type="ECO:0000256" key="8">
    <source>
        <dbReference type="SAM" id="Phobius"/>
    </source>
</evidence>
<evidence type="ECO:0000256" key="1">
    <source>
        <dbReference type="ARBA" id="ARBA00004141"/>
    </source>
</evidence>
<dbReference type="InterPro" id="IPR038770">
    <property type="entry name" value="Na+/solute_symporter_sf"/>
</dbReference>
<organism evidence="10 11">
    <name type="scientific">Pyxidicoccus parkwayensis</name>
    <dbReference type="NCBI Taxonomy" id="2813578"/>
    <lineage>
        <taxon>Bacteria</taxon>
        <taxon>Pseudomonadati</taxon>
        <taxon>Myxococcota</taxon>
        <taxon>Myxococcia</taxon>
        <taxon>Myxococcales</taxon>
        <taxon>Cystobacterineae</taxon>
        <taxon>Myxococcaceae</taxon>
        <taxon>Pyxidicoccus</taxon>
    </lineage>
</organism>
<dbReference type="InterPro" id="IPR006153">
    <property type="entry name" value="Cation/H_exchanger_TM"/>
</dbReference>
<sequence length="596" mass="62883">MEVPAVLQELVLVLGVAVVVVLALSHLRLPTIAGLIAAGALIGPGGLGLIHDAARMTVLAEIGVVLLLFSIGLEFSLARLRRLWRVLLLGGGLQVGLTTLGVSVGAVVLGVTPARGVFFGFLVALSSTAIVLRALTERHEVDAPHGRLIIGALIFQDLCVVPMMLAIPLLAGQRGGAAALLGVLIKATLLVVATVVLGRTVVPRFLKDVAATRRREVFILAVLGLCVGIAWLSALAGLSLALGAFLAGIALADGDYGHQALADVLPLRETLSSFFFISVGMLLDVRVLMERPLLVAVLVLGVLVLKALVGAVSAMVMRFPPWVAVLAGLGLAQIGEFSFVLAHEGALAGLLSNEEQRLFITMSVLTMAVTPLALHFGPRLAAGAAHLKRLEALIGAHGPHHLEESHSDGLSDHYIIGGLGTAGRLVTRALRESQVPHVCIDLDPEVVSEARRRGESLYYGDITSAEILEKAGIHRARALVLLLDDPLGAARAVSAARRLHASVPILVRVQRLGDIADLRERGASEVLAGELETALEAVSRVLKSAALPEEVVLRMLEDLRRDHHHGDGAPEPPPPPPALPPPPSRKEGPERTEYRH</sequence>
<evidence type="ECO:0000313" key="10">
    <source>
        <dbReference type="EMBL" id="QSQ22488.1"/>
    </source>
</evidence>
<keyword evidence="4 8" id="KW-0812">Transmembrane</keyword>
<dbReference type="InterPro" id="IPR036291">
    <property type="entry name" value="NAD(P)-bd_dom_sf"/>
</dbReference>
<dbReference type="Pfam" id="PF00999">
    <property type="entry name" value="Na_H_Exchanger"/>
    <property type="match status" value="1"/>
</dbReference>
<keyword evidence="11" id="KW-1185">Reference proteome</keyword>
<keyword evidence="5 8" id="KW-1133">Transmembrane helix</keyword>
<dbReference type="SUPFAM" id="SSF51735">
    <property type="entry name" value="NAD(P)-binding Rossmann-fold domains"/>
    <property type="match status" value="1"/>
</dbReference>
<feature type="transmembrane region" description="Helical" evidence="8">
    <location>
        <begin position="56"/>
        <end position="75"/>
    </location>
</feature>
<dbReference type="Gene3D" id="3.40.50.720">
    <property type="entry name" value="NAD(P)-binding Rossmann-like Domain"/>
    <property type="match status" value="1"/>
</dbReference>
<feature type="transmembrane region" description="Helical" evidence="8">
    <location>
        <begin position="87"/>
        <end position="111"/>
    </location>
</feature>
<evidence type="ECO:0000256" key="4">
    <source>
        <dbReference type="ARBA" id="ARBA00022692"/>
    </source>
</evidence>
<feature type="transmembrane region" description="Helical" evidence="8">
    <location>
        <begin position="293"/>
        <end position="316"/>
    </location>
</feature>
<dbReference type="RefSeq" id="WP_206724064.1">
    <property type="nucleotide sequence ID" value="NZ_CP071090.1"/>
</dbReference>
<evidence type="ECO:0000256" key="5">
    <source>
        <dbReference type="ARBA" id="ARBA00022989"/>
    </source>
</evidence>
<keyword evidence="6 8" id="KW-0472">Membrane</keyword>
<evidence type="ECO:0000256" key="3">
    <source>
        <dbReference type="ARBA" id="ARBA00022448"/>
    </source>
</evidence>
<evidence type="ECO:0000256" key="7">
    <source>
        <dbReference type="SAM" id="MobiDB-lite"/>
    </source>
</evidence>
<gene>
    <name evidence="10" type="ORF">JY651_46490</name>
</gene>
<dbReference type="PROSITE" id="PS51201">
    <property type="entry name" value="RCK_N"/>
    <property type="match status" value="1"/>
</dbReference>
<feature type="transmembrane region" description="Helical" evidence="8">
    <location>
        <begin position="177"/>
        <end position="197"/>
    </location>
</feature>
<feature type="transmembrane region" description="Helical" evidence="8">
    <location>
        <begin position="148"/>
        <end position="171"/>
    </location>
</feature>
<feature type="transmembrane region" description="Helical" evidence="8">
    <location>
        <begin position="117"/>
        <end position="136"/>
    </location>
</feature>
<comment type="subcellular location">
    <subcellularLocation>
        <location evidence="1">Membrane</location>
        <topology evidence="1">Multi-pass membrane protein</topology>
    </subcellularLocation>
</comment>
<evidence type="ECO:0000256" key="2">
    <source>
        <dbReference type="ARBA" id="ARBA00005551"/>
    </source>
</evidence>
<dbReference type="Proteomes" id="UP000662747">
    <property type="component" value="Chromosome"/>
</dbReference>
<dbReference type="Pfam" id="PF02254">
    <property type="entry name" value="TrkA_N"/>
    <property type="match status" value="1"/>
</dbReference>
<feature type="domain" description="RCK N-terminal" evidence="9">
    <location>
        <begin position="411"/>
        <end position="528"/>
    </location>
</feature>
<feature type="transmembrane region" description="Helical" evidence="8">
    <location>
        <begin position="32"/>
        <end position="50"/>
    </location>
</feature>
<evidence type="ECO:0000256" key="6">
    <source>
        <dbReference type="ARBA" id="ARBA00023136"/>
    </source>
</evidence>
<comment type="similarity">
    <text evidence="2">Belongs to the monovalent cation:proton antiporter 2 (CPA2) transporter (TC 2.A.37) family.</text>
</comment>
<evidence type="ECO:0000313" key="11">
    <source>
        <dbReference type="Proteomes" id="UP000662747"/>
    </source>
</evidence>
<reference evidence="10 11" key="1">
    <citation type="submission" date="2021-02" db="EMBL/GenBank/DDBJ databases">
        <title>De Novo genome assembly of isolated myxobacteria.</title>
        <authorList>
            <person name="Stevens D.C."/>
        </authorList>
    </citation>
    <scope>NUCLEOTIDE SEQUENCE [LARGE SCALE GENOMIC DNA]</scope>
    <source>
        <strain evidence="11">SCPEA02</strain>
    </source>
</reference>
<feature type="transmembrane region" description="Helical" evidence="8">
    <location>
        <begin position="218"/>
        <end position="251"/>
    </location>
</feature>
<accession>A0ABX7NUW0</accession>
<keyword evidence="3" id="KW-0813">Transport</keyword>
<dbReference type="Gene3D" id="1.20.1530.20">
    <property type="match status" value="1"/>
</dbReference>
<name>A0ABX7NUW0_9BACT</name>
<feature type="region of interest" description="Disordered" evidence="7">
    <location>
        <begin position="558"/>
        <end position="596"/>
    </location>
</feature>
<feature type="compositionally biased region" description="Basic and acidic residues" evidence="7">
    <location>
        <begin position="558"/>
        <end position="568"/>
    </location>
</feature>
<protein>
    <submittedName>
        <fullName evidence="10">Cation:proton antiporter</fullName>
    </submittedName>
</protein>
<dbReference type="EMBL" id="CP071090">
    <property type="protein sequence ID" value="QSQ22488.1"/>
    <property type="molecule type" value="Genomic_DNA"/>
</dbReference>
<evidence type="ECO:0000259" key="9">
    <source>
        <dbReference type="PROSITE" id="PS51201"/>
    </source>
</evidence>
<dbReference type="InterPro" id="IPR003148">
    <property type="entry name" value="RCK_N"/>
</dbReference>
<feature type="compositionally biased region" description="Pro residues" evidence="7">
    <location>
        <begin position="570"/>
        <end position="583"/>
    </location>
</feature>
<feature type="transmembrane region" description="Helical" evidence="8">
    <location>
        <begin position="271"/>
        <end position="288"/>
    </location>
</feature>